<feature type="transmembrane region" description="Helical" evidence="8">
    <location>
        <begin position="28"/>
        <end position="45"/>
    </location>
</feature>
<proteinExistence type="inferred from homology"/>
<feature type="transmembrane region" description="Helical" evidence="8">
    <location>
        <begin position="101"/>
        <end position="121"/>
    </location>
</feature>
<keyword evidence="4 8" id="KW-0812">Transmembrane</keyword>
<comment type="caution">
    <text evidence="9">The sequence shown here is derived from an EMBL/GenBank/DDBJ whole genome shotgun (WGS) entry which is preliminary data.</text>
</comment>
<dbReference type="InterPro" id="IPR028362">
    <property type="entry name" value="AlgI"/>
</dbReference>
<evidence type="ECO:0000256" key="5">
    <source>
        <dbReference type="ARBA" id="ARBA00022989"/>
    </source>
</evidence>
<dbReference type="InterPro" id="IPR004299">
    <property type="entry name" value="MBOAT_fam"/>
</dbReference>
<evidence type="ECO:0000256" key="3">
    <source>
        <dbReference type="ARBA" id="ARBA00022475"/>
    </source>
</evidence>
<evidence type="ECO:0000256" key="1">
    <source>
        <dbReference type="ARBA" id="ARBA00004651"/>
    </source>
</evidence>
<dbReference type="InterPro" id="IPR024194">
    <property type="entry name" value="Ac/AlaTfrase_AlgI/DltB"/>
</dbReference>
<feature type="transmembrane region" description="Helical" evidence="8">
    <location>
        <begin position="404"/>
        <end position="420"/>
    </location>
</feature>
<dbReference type="Pfam" id="PF03062">
    <property type="entry name" value="MBOAT"/>
    <property type="match status" value="1"/>
</dbReference>
<name>A0A100YUT3_TRASO</name>
<dbReference type="PANTHER" id="PTHR13285">
    <property type="entry name" value="ACYLTRANSFERASE"/>
    <property type="match status" value="1"/>
</dbReference>
<dbReference type="GO" id="GO:0005886">
    <property type="term" value="C:plasma membrane"/>
    <property type="evidence" value="ECO:0007669"/>
    <property type="project" value="UniProtKB-SubCell"/>
</dbReference>
<feature type="transmembrane region" description="Helical" evidence="8">
    <location>
        <begin position="459"/>
        <end position="478"/>
    </location>
</feature>
<keyword evidence="5 8" id="KW-1133">Transmembrane helix</keyword>
<keyword evidence="7" id="KW-0012">Acyltransferase</keyword>
<dbReference type="GO" id="GO:0016746">
    <property type="term" value="F:acyltransferase activity"/>
    <property type="evidence" value="ECO:0007669"/>
    <property type="project" value="UniProtKB-KW"/>
</dbReference>
<evidence type="ECO:0000256" key="8">
    <source>
        <dbReference type="SAM" id="Phobius"/>
    </source>
</evidence>
<dbReference type="PANTHER" id="PTHR13285:SF18">
    <property type="entry name" value="PROTEIN-CYSTEINE N-PALMITOYLTRANSFERASE RASP"/>
    <property type="match status" value="1"/>
</dbReference>
<evidence type="ECO:0000313" key="10">
    <source>
        <dbReference type="Proteomes" id="UP000054078"/>
    </source>
</evidence>
<evidence type="ECO:0000313" key="9">
    <source>
        <dbReference type="EMBL" id="KUH58084.1"/>
    </source>
</evidence>
<dbReference type="InterPro" id="IPR051085">
    <property type="entry name" value="MB_O-acyltransferase"/>
</dbReference>
<accession>A0A100YUT3</accession>
<dbReference type="PIRSF" id="PIRSF500217">
    <property type="entry name" value="AlgI"/>
    <property type="match status" value="1"/>
</dbReference>
<keyword evidence="3 7" id="KW-1003">Cell membrane</keyword>
<dbReference type="PIRSF" id="PIRSF016636">
    <property type="entry name" value="AlgI_DltB"/>
    <property type="match status" value="1"/>
</dbReference>
<feature type="transmembrane region" description="Helical" evidence="8">
    <location>
        <begin position="341"/>
        <end position="359"/>
    </location>
</feature>
<reference evidence="9 10" key="1">
    <citation type="submission" date="2015-12" db="EMBL/GenBank/DDBJ databases">
        <title>Draft Genome Sequence of Olsenella scatoligenes SK9K4T; a Producer of 3-Methylindole- (skatole) and 4-Methylphenol- (p-cresol) Isolated from Pig Feces.</title>
        <authorList>
            <person name="Li X."/>
            <person name="Borg B."/>
            <person name="Canibe N."/>
        </authorList>
    </citation>
    <scope>NUCLEOTIDE SEQUENCE [LARGE SCALE GENOMIC DNA]</scope>
    <source>
        <strain evidence="9 10">SK9K4</strain>
    </source>
</reference>
<gene>
    <name evidence="9" type="ORF">AUL39_07650</name>
</gene>
<feature type="transmembrane region" description="Helical" evidence="8">
    <location>
        <begin position="127"/>
        <end position="149"/>
    </location>
</feature>
<dbReference type="EMBL" id="LOJF01000010">
    <property type="protein sequence ID" value="KUH58084.1"/>
    <property type="molecule type" value="Genomic_DNA"/>
</dbReference>
<keyword evidence="10" id="KW-1185">Reference proteome</keyword>
<dbReference type="OrthoDB" id="139172at2"/>
<evidence type="ECO:0000256" key="7">
    <source>
        <dbReference type="PIRNR" id="PIRNR016636"/>
    </source>
</evidence>
<sequence length="527" mass="58646">MELFSLHFLLFLVASLAAYHAVGHLARNYAWLVLLAASLAFYCLVGRWQTLAYMLACAAVTWAAPLALARMDARCKEERAAAPDRAARRAAKAAWAGRRRAVLVAALLACFGILAYLKYWNVLLYEVGLAASPASLGLLLPLGISFYTFQSVSYLVDAYNGRFEPQRNFLKHLLFVSWFPQVIQGPINRYEQLSPQLLEYHEARSVRYDRAILRFCYGALKKIAIANMLVGVIEAIFSNVTTGIPGSVVVFGILLYSAQQYGDFSGGIDMVEAASSLFGVGMAENFRRPYFSVSLADFWRRWHITLGTWMRDYVFFPFAVSRPMRALGARASRLGEHLGRTLPACVANLLVFLIVGLWHGAEPHYVAWGLYNGLVIALADLLAPAFRRANEALRVDTGSCAHRVFCVVRTFLVVNVGWYFDRIYDFGDSLLCLRNTFTNFDASAFLVTLHEDGLATLDLQFLAFAALACIIVFIVSLAQERGVDVPERILGWNCVARAALYFLVLGLIVITSFLTQNVAGGFMYANF</sequence>
<comment type="subcellular location">
    <subcellularLocation>
        <location evidence="1">Cell membrane</location>
        <topology evidence="1">Multi-pass membrane protein</topology>
    </subcellularLocation>
</comment>
<protein>
    <submittedName>
        <fullName evidence="9">Membrane bound O-acyl transferase MBOAT family protein</fullName>
    </submittedName>
</protein>
<dbReference type="AlphaFoldDB" id="A0A100YUT3"/>
<keyword evidence="7 9" id="KW-0808">Transferase</keyword>
<evidence type="ECO:0000256" key="2">
    <source>
        <dbReference type="ARBA" id="ARBA00010323"/>
    </source>
</evidence>
<dbReference type="GO" id="GO:0042121">
    <property type="term" value="P:alginic acid biosynthetic process"/>
    <property type="evidence" value="ECO:0007669"/>
    <property type="project" value="InterPro"/>
</dbReference>
<evidence type="ECO:0000256" key="6">
    <source>
        <dbReference type="ARBA" id="ARBA00023136"/>
    </source>
</evidence>
<feature type="transmembrane region" description="Helical" evidence="8">
    <location>
        <begin position="499"/>
        <end position="525"/>
    </location>
</feature>
<organism evidence="9 10">
    <name type="scientific">Tractidigestivibacter scatoligenes</name>
    <name type="common">Olsenella scatoligenes</name>
    <dbReference type="NCBI Taxonomy" id="1299998"/>
    <lineage>
        <taxon>Bacteria</taxon>
        <taxon>Bacillati</taxon>
        <taxon>Actinomycetota</taxon>
        <taxon>Coriobacteriia</taxon>
        <taxon>Coriobacteriales</taxon>
        <taxon>Atopobiaceae</taxon>
        <taxon>Tractidigestivibacter</taxon>
    </lineage>
</organism>
<evidence type="ECO:0000256" key="4">
    <source>
        <dbReference type="ARBA" id="ARBA00022692"/>
    </source>
</evidence>
<dbReference type="Proteomes" id="UP000054078">
    <property type="component" value="Unassembled WGS sequence"/>
</dbReference>
<dbReference type="STRING" id="1299998.AUL39_07650"/>
<feature type="transmembrane region" description="Helical" evidence="8">
    <location>
        <begin position="365"/>
        <end position="383"/>
    </location>
</feature>
<comment type="similarity">
    <text evidence="2 7">Belongs to the membrane-bound acyltransferase family.</text>
</comment>
<keyword evidence="6 7" id="KW-0472">Membrane</keyword>